<dbReference type="InterPro" id="IPR050259">
    <property type="entry name" value="SDR"/>
</dbReference>
<dbReference type="InterPro" id="IPR057326">
    <property type="entry name" value="KR_dom"/>
</dbReference>
<dbReference type="PROSITE" id="PS00061">
    <property type="entry name" value="ADH_SHORT"/>
    <property type="match status" value="1"/>
</dbReference>
<organism evidence="5 6">
    <name type="scientific">Caulobacter mirabilis</name>
    <dbReference type="NCBI Taxonomy" id="69666"/>
    <lineage>
        <taxon>Bacteria</taxon>
        <taxon>Pseudomonadati</taxon>
        <taxon>Pseudomonadota</taxon>
        <taxon>Alphaproteobacteria</taxon>
        <taxon>Caulobacterales</taxon>
        <taxon>Caulobacteraceae</taxon>
        <taxon>Caulobacter</taxon>
    </lineage>
</organism>
<dbReference type="SUPFAM" id="SSF51735">
    <property type="entry name" value="NAD(P)-binding Rossmann-fold domains"/>
    <property type="match status" value="1"/>
</dbReference>
<dbReference type="GO" id="GO:0018454">
    <property type="term" value="F:acetoacetyl-CoA reductase activity"/>
    <property type="evidence" value="ECO:0007669"/>
    <property type="project" value="InterPro"/>
</dbReference>
<keyword evidence="6" id="KW-1185">Reference proteome</keyword>
<name>A0A2D2AUR4_9CAUL</name>
<feature type="domain" description="Ketoreductase" evidence="4">
    <location>
        <begin position="3"/>
        <end position="183"/>
    </location>
</feature>
<accession>A0A2D2AUR4</accession>
<dbReference type="PANTHER" id="PTHR42879">
    <property type="entry name" value="3-OXOACYL-(ACYL-CARRIER-PROTEIN) REDUCTASE"/>
    <property type="match status" value="1"/>
</dbReference>
<reference evidence="5 6" key="1">
    <citation type="submission" date="2017-10" db="EMBL/GenBank/DDBJ databases">
        <title>Genome sequence of Caulobacter mirabilis FWC38.</title>
        <authorList>
            <person name="Fiebig A."/>
            <person name="Crosson S."/>
        </authorList>
    </citation>
    <scope>NUCLEOTIDE SEQUENCE [LARGE SCALE GENOMIC DNA]</scope>
    <source>
        <strain evidence="5 6">FWC 38</strain>
    </source>
</reference>
<dbReference type="InterPro" id="IPR020904">
    <property type="entry name" value="Sc_DH/Rdtase_CS"/>
</dbReference>
<dbReference type="PRINTS" id="PR00080">
    <property type="entry name" value="SDRFAMILY"/>
</dbReference>
<dbReference type="NCBIfam" id="NF009464">
    <property type="entry name" value="PRK12824.1"/>
    <property type="match status" value="1"/>
</dbReference>
<dbReference type="Pfam" id="PF00106">
    <property type="entry name" value="adh_short"/>
    <property type="match status" value="1"/>
</dbReference>
<gene>
    <name evidence="5" type="ORF">CSW64_04475</name>
</gene>
<dbReference type="GO" id="GO:0005737">
    <property type="term" value="C:cytoplasm"/>
    <property type="evidence" value="ECO:0007669"/>
    <property type="project" value="InterPro"/>
</dbReference>
<proteinExistence type="inferred from homology"/>
<evidence type="ECO:0000256" key="3">
    <source>
        <dbReference type="RuleBase" id="RU000363"/>
    </source>
</evidence>
<dbReference type="GO" id="GO:0032787">
    <property type="term" value="P:monocarboxylic acid metabolic process"/>
    <property type="evidence" value="ECO:0007669"/>
    <property type="project" value="UniProtKB-ARBA"/>
</dbReference>
<dbReference type="PRINTS" id="PR00081">
    <property type="entry name" value="GDHRDH"/>
</dbReference>
<dbReference type="AlphaFoldDB" id="A0A2D2AUR4"/>
<dbReference type="RefSeq" id="WP_099620974.1">
    <property type="nucleotide sequence ID" value="NZ_CP024201.1"/>
</dbReference>
<dbReference type="FunFam" id="3.40.50.720:FF:000173">
    <property type="entry name" value="3-oxoacyl-[acyl-carrier protein] reductase"/>
    <property type="match status" value="1"/>
</dbReference>
<dbReference type="KEGG" id="cmb:CSW64_04475"/>
<dbReference type="Gene3D" id="3.40.50.720">
    <property type="entry name" value="NAD(P)-binding Rossmann-like Domain"/>
    <property type="match status" value="1"/>
</dbReference>
<dbReference type="NCBIfam" id="TIGR01829">
    <property type="entry name" value="AcAcCoA_reduct"/>
    <property type="match status" value="1"/>
</dbReference>
<sequence length="241" mass="25356">MTRVAFVTGGTRGIGRAIVERLKADGLKVAAGYSGNDEAANATARELGVMVVKGNVGSFDDCKRAAEAVAGELGPIDVLVNNAGITRDGFFHKMSYEQWSEVIRVNMDSAFNMTRQVIDGMRERSWGRIVNISSINGQKGQVGQTNYSAAKAGVIGFTKALALENAKKGITVNVICPGYIDTDMVAAVPENVLQGIIAGIPVGRLGKGEEIADMVSYLSGERAGFVTGATFTLNGGQYLAS</sequence>
<dbReference type="InterPro" id="IPR011283">
    <property type="entry name" value="Acetoacetyl-CoA_reductase"/>
</dbReference>
<dbReference type="PANTHER" id="PTHR42879:SF2">
    <property type="entry name" value="3-OXOACYL-[ACYL-CARRIER-PROTEIN] REDUCTASE FABG"/>
    <property type="match status" value="1"/>
</dbReference>
<evidence type="ECO:0000256" key="1">
    <source>
        <dbReference type="ARBA" id="ARBA00006484"/>
    </source>
</evidence>
<evidence type="ECO:0000313" key="5">
    <source>
        <dbReference type="EMBL" id="ATQ41717.1"/>
    </source>
</evidence>
<dbReference type="Proteomes" id="UP000228945">
    <property type="component" value="Chromosome"/>
</dbReference>
<dbReference type="InterPro" id="IPR036291">
    <property type="entry name" value="NAD(P)-bd_dom_sf"/>
</dbReference>
<evidence type="ECO:0000259" key="4">
    <source>
        <dbReference type="SMART" id="SM00822"/>
    </source>
</evidence>
<dbReference type="GO" id="GO:0042619">
    <property type="term" value="P:poly-hydroxybutyrate biosynthetic process"/>
    <property type="evidence" value="ECO:0007669"/>
    <property type="project" value="InterPro"/>
</dbReference>
<dbReference type="InterPro" id="IPR002347">
    <property type="entry name" value="SDR_fam"/>
</dbReference>
<dbReference type="NCBIfam" id="NF009466">
    <property type="entry name" value="PRK12826.1-2"/>
    <property type="match status" value="1"/>
</dbReference>
<protein>
    <submittedName>
        <fullName evidence="5">Beta-ketoacyl-ACP reductase</fullName>
    </submittedName>
</protein>
<dbReference type="EMBL" id="CP024201">
    <property type="protein sequence ID" value="ATQ41717.1"/>
    <property type="molecule type" value="Genomic_DNA"/>
</dbReference>
<dbReference type="OrthoDB" id="9804774at2"/>
<evidence type="ECO:0000313" key="6">
    <source>
        <dbReference type="Proteomes" id="UP000228945"/>
    </source>
</evidence>
<dbReference type="CDD" id="cd05333">
    <property type="entry name" value="BKR_SDR_c"/>
    <property type="match status" value="1"/>
</dbReference>
<keyword evidence="2" id="KW-0560">Oxidoreductase</keyword>
<comment type="similarity">
    <text evidence="1 3">Belongs to the short-chain dehydrogenases/reductases (SDR) family.</text>
</comment>
<dbReference type="SMART" id="SM00822">
    <property type="entry name" value="PKS_KR"/>
    <property type="match status" value="1"/>
</dbReference>
<evidence type="ECO:0000256" key="2">
    <source>
        <dbReference type="ARBA" id="ARBA00023002"/>
    </source>
</evidence>